<reference evidence="2 3" key="1">
    <citation type="journal article" date="1998" name="Science">
        <title>Genome sequence of the nematode C. elegans: a platform for investigating biology.</title>
        <authorList>
            <consortium name="The C. elegans sequencing consortium"/>
            <person name="Sulson J.E."/>
            <person name="Waterston R."/>
        </authorList>
    </citation>
    <scope>NUCLEOTIDE SEQUENCE [LARGE SCALE GENOMIC DNA]</scope>
    <source>
        <strain evidence="2 3">Bristol N2</strain>
    </source>
</reference>
<proteinExistence type="predicted"/>
<dbReference type="AGR" id="WB:WBGene00021379"/>
<dbReference type="OrthoDB" id="5802199at2759"/>
<dbReference type="KEGG" id="cel:CELE_Y37E11B.7"/>
<dbReference type="RefSeq" id="NP_001294648.1">
    <property type="nucleotide sequence ID" value="NM_001307719.1"/>
</dbReference>
<dbReference type="Bgee" id="WBGene00021379">
    <property type="expression patterns" value="Expressed in material anatomical entity and 3 other cell types or tissues"/>
</dbReference>
<feature type="region of interest" description="Disordered" evidence="1">
    <location>
        <begin position="1"/>
        <end position="31"/>
    </location>
</feature>
<name>U4PSA6_CAEEL</name>
<evidence type="ECO:0000313" key="2">
    <source>
        <dbReference type="EMBL" id="CDH93475.1"/>
    </source>
</evidence>
<evidence type="ECO:0000256" key="1">
    <source>
        <dbReference type="SAM" id="MobiDB-lite"/>
    </source>
</evidence>
<dbReference type="Proteomes" id="UP000001940">
    <property type="component" value="Chromosome IV"/>
</dbReference>
<dbReference type="WormBase" id="Y37E11B.7b">
    <property type="protein sequence ID" value="CE48579"/>
    <property type="gene ID" value="WBGene00021379"/>
</dbReference>
<evidence type="ECO:0000313" key="3">
    <source>
        <dbReference type="Proteomes" id="UP000001940"/>
    </source>
</evidence>
<organism evidence="2 3">
    <name type="scientific">Caenorhabditis elegans</name>
    <dbReference type="NCBI Taxonomy" id="6239"/>
    <lineage>
        <taxon>Eukaryota</taxon>
        <taxon>Metazoa</taxon>
        <taxon>Ecdysozoa</taxon>
        <taxon>Nematoda</taxon>
        <taxon>Chromadorea</taxon>
        <taxon>Rhabditida</taxon>
        <taxon>Rhabditina</taxon>
        <taxon>Rhabditomorpha</taxon>
        <taxon>Rhabditoidea</taxon>
        <taxon>Rhabditidae</taxon>
        <taxon>Peloderinae</taxon>
        <taxon>Caenorhabditis</taxon>
    </lineage>
</organism>
<keyword evidence="3" id="KW-1185">Reference proteome</keyword>
<dbReference type="EMBL" id="BX284604">
    <property type="protein sequence ID" value="CDH93475.1"/>
    <property type="molecule type" value="Genomic_DNA"/>
</dbReference>
<accession>U4PSA6</accession>
<protein>
    <submittedName>
        <fullName evidence="2">DUF4158 domain-containing protein</fullName>
    </submittedName>
</protein>
<dbReference type="GeneID" id="177121"/>
<gene>
    <name evidence="2" type="ORF">CELE_Y37E11B.7</name>
    <name evidence="2 4" type="ORF">Y37E11B.7</name>
</gene>
<feature type="compositionally biased region" description="Acidic residues" evidence="1">
    <location>
        <begin position="13"/>
        <end position="25"/>
    </location>
</feature>
<dbReference type="AlphaFoldDB" id="U4PSA6"/>
<dbReference type="HOGENOM" id="CLU_2239024_0_0_1"/>
<dbReference type="ExpressionAtlas" id="U4PSA6">
    <property type="expression patterns" value="baseline and differential"/>
</dbReference>
<dbReference type="CTD" id="177121"/>
<sequence length="86" mass="9543">MLGLTRGSRVGAADDDPPYFPEEDDFPRARSRVPTYEQAIGTVAGKALPARRWEELEPTHRQILGAPLRRRPLISRVLGRGGGLHN</sequence>
<evidence type="ECO:0000313" key="4">
    <source>
        <dbReference type="WormBase" id="Y37E11B.7b"/>
    </source>
</evidence>